<dbReference type="RefSeq" id="WP_200125360.1">
    <property type="nucleotide sequence ID" value="NZ_CP054705.1"/>
</dbReference>
<dbReference type="InterPro" id="IPR023753">
    <property type="entry name" value="FAD/NAD-binding_dom"/>
</dbReference>
<evidence type="ECO:0000256" key="1">
    <source>
        <dbReference type="ARBA" id="ARBA00023002"/>
    </source>
</evidence>
<evidence type="ECO:0000259" key="2">
    <source>
        <dbReference type="Pfam" id="PF07992"/>
    </source>
</evidence>
<feature type="domain" description="FAD/NAD(P)-binding" evidence="2">
    <location>
        <begin position="234"/>
        <end position="342"/>
    </location>
</feature>
<name>A0A7T7CD85_9BACI</name>
<dbReference type="EMBL" id="CP054705">
    <property type="protein sequence ID" value="QQK77732.1"/>
    <property type="molecule type" value="Genomic_DNA"/>
</dbReference>
<dbReference type="PANTHER" id="PTHR42949">
    <property type="entry name" value="ANAEROBIC GLYCEROL-3-PHOSPHATE DEHYDROGENASE SUBUNIT B"/>
    <property type="match status" value="1"/>
</dbReference>
<dbReference type="Proteomes" id="UP000595823">
    <property type="component" value="Chromosome"/>
</dbReference>
<accession>A0A7T7CD85</accession>
<dbReference type="Pfam" id="PF07992">
    <property type="entry name" value="Pyr_redox_2"/>
    <property type="match status" value="2"/>
</dbReference>
<reference evidence="3 4" key="1">
    <citation type="submission" date="2020-06" db="EMBL/GenBank/DDBJ databases">
        <title>Genomic analysis of Salicibibacter sp. NKC5-3.</title>
        <authorList>
            <person name="Oh Y.J."/>
        </authorList>
    </citation>
    <scope>NUCLEOTIDE SEQUENCE [LARGE SCALE GENOMIC DNA]</scope>
    <source>
        <strain evidence="3 4">NKC5-3</strain>
    </source>
</reference>
<dbReference type="AlphaFoldDB" id="A0A7T7CD85"/>
<evidence type="ECO:0000313" key="4">
    <source>
        <dbReference type="Proteomes" id="UP000595823"/>
    </source>
</evidence>
<organism evidence="3 4">
    <name type="scientific">Salicibibacter cibarius</name>
    <dbReference type="NCBI Taxonomy" id="2743000"/>
    <lineage>
        <taxon>Bacteria</taxon>
        <taxon>Bacillati</taxon>
        <taxon>Bacillota</taxon>
        <taxon>Bacilli</taxon>
        <taxon>Bacillales</taxon>
        <taxon>Bacillaceae</taxon>
        <taxon>Salicibibacter</taxon>
    </lineage>
</organism>
<feature type="domain" description="FAD/NAD(P)-binding" evidence="2">
    <location>
        <begin position="3"/>
        <end position="149"/>
    </location>
</feature>
<protein>
    <submittedName>
        <fullName evidence="3">FAD-dependent oxidoreductase</fullName>
    </submittedName>
</protein>
<dbReference type="PRINTS" id="PR00411">
    <property type="entry name" value="PNDRDTASEI"/>
</dbReference>
<dbReference type="InterPro" id="IPR036188">
    <property type="entry name" value="FAD/NAD-bd_sf"/>
</dbReference>
<evidence type="ECO:0000313" key="3">
    <source>
        <dbReference type="EMBL" id="QQK77732.1"/>
    </source>
</evidence>
<dbReference type="SUPFAM" id="SSF51905">
    <property type="entry name" value="FAD/NAD(P)-binding domain"/>
    <property type="match status" value="1"/>
</dbReference>
<dbReference type="InterPro" id="IPR051691">
    <property type="entry name" value="Metab_Enz_Cyan_OpOx_G3PDH"/>
</dbReference>
<dbReference type="Gene3D" id="3.50.50.60">
    <property type="entry name" value="FAD/NAD(P)-binding domain"/>
    <property type="match status" value="2"/>
</dbReference>
<keyword evidence="4" id="KW-1185">Reference proteome</keyword>
<dbReference type="KEGG" id="scia:HUG15_20520"/>
<gene>
    <name evidence="3" type="ORF">HUG15_20520</name>
</gene>
<dbReference type="PANTHER" id="PTHR42949:SF3">
    <property type="entry name" value="ANAEROBIC GLYCEROL-3-PHOSPHATE DEHYDROGENASE SUBUNIT B"/>
    <property type="match status" value="1"/>
</dbReference>
<dbReference type="PRINTS" id="PR00368">
    <property type="entry name" value="FADPNR"/>
</dbReference>
<keyword evidence="1" id="KW-0560">Oxidoreductase</keyword>
<sequence>MLDVMIIGAGPAGLSTAISAAQHGLHVEIVDEYYQPGGRLLGQLHQEPDGEWWNGIEETEKLLEQIEPLHITIHYSTSVYDLQKVNEKWIIYTNEGDWESQTVVIATGATESPIPVPGWTLPGVMSIGAAQVMTNVQRIKPGERGIVIGLNVLSFAITRELQLAGVDVAAMLLPPPHLLSKKEAEPQEVLGSLLRFSHLAPSLLMRRGAPFVKGGFGKNLVTSFYPEKGMSVWGIPLQLRRTALEIKGKNQVEAIRVAKVNRKGELHNAITHDVDVDFVCIAGGLSPLVELAAIAGCQFIHEDSLGGYVPVHNEKMETAVSGLYVAGNITGIESAKVAISQGTVAGLAVAKAMGARMNNGKINDALQEVESTRAAATIQFHPNIISVRKSMYKTEGIFTKVKE</sequence>
<proteinExistence type="predicted"/>
<dbReference type="GO" id="GO:0016491">
    <property type="term" value="F:oxidoreductase activity"/>
    <property type="evidence" value="ECO:0007669"/>
    <property type="project" value="UniProtKB-KW"/>
</dbReference>